<evidence type="ECO:0000313" key="3">
    <source>
        <dbReference type="Proteomes" id="UP000250043"/>
    </source>
</evidence>
<gene>
    <name evidence="2" type="ORF">OBBRIDRAFT_740382</name>
</gene>
<accession>A0A8E2AJ54</accession>
<keyword evidence="3" id="KW-1185">Reference proteome</keyword>
<evidence type="ECO:0000313" key="2">
    <source>
        <dbReference type="EMBL" id="OCH85163.1"/>
    </source>
</evidence>
<dbReference type="Proteomes" id="UP000250043">
    <property type="component" value="Unassembled WGS sequence"/>
</dbReference>
<feature type="compositionally biased region" description="Low complexity" evidence="1">
    <location>
        <begin position="312"/>
        <end position="326"/>
    </location>
</feature>
<reference evidence="2 3" key="1">
    <citation type="submission" date="2016-07" db="EMBL/GenBank/DDBJ databases">
        <title>Draft genome of the white-rot fungus Obba rivulosa 3A-2.</title>
        <authorList>
            <consortium name="DOE Joint Genome Institute"/>
            <person name="Miettinen O."/>
            <person name="Riley R."/>
            <person name="Acob R."/>
            <person name="Barry K."/>
            <person name="Cullen D."/>
            <person name="De Vries R."/>
            <person name="Hainaut M."/>
            <person name="Hatakka A."/>
            <person name="Henrissat B."/>
            <person name="Hilden K."/>
            <person name="Kuo R."/>
            <person name="Labutti K."/>
            <person name="Lipzen A."/>
            <person name="Makela M.R."/>
            <person name="Sandor L."/>
            <person name="Spatafora J.W."/>
            <person name="Grigoriev I.V."/>
            <person name="Hibbett D.S."/>
        </authorList>
    </citation>
    <scope>NUCLEOTIDE SEQUENCE [LARGE SCALE GENOMIC DNA]</scope>
    <source>
        <strain evidence="2 3">3A-2</strain>
    </source>
</reference>
<evidence type="ECO:0000256" key="1">
    <source>
        <dbReference type="SAM" id="MobiDB-lite"/>
    </source>
</evidence>
<feature type="non-terminal residue" evidence="2">
    <location>
        <position position="660"/>
    </location>
</feature>
<proteinExistence type="predicted"/>
<dbReference type="AlphaFoldDB" id="A0A8E2AJ54"/>
<feature type="compositionally biased region" description="Polar residues" evidence="1">
    <location>
        <begin position="344"/>
        <end position="354"/>
    </location>
</feature>
<sequence>FKDALCAAKSSDGRFIITTPNMDFIPEPILGRQRVTKHMSGRYGVVDPIIWPQVFAGGDCAHFAVITRYIRDPRLTGVWCNPIEKDFVPLRGCLIVTLGKLVPTALEMLQGLVDMADKKAKTYMRGQDISRAPTGLSFPVIAMKHTMVRLRDFPSTFRDVVRNVAELQRYFLYTIAWLHWQRLVEDKLRDMGSLDIPKPTPVHKWMMGCFTTDPVVAQKLYLVGIPVWLLREIDAMEPGVIIQNVARKLLQPPVSGRLDPSAPTLYVGTVGIQHLRSMNRGGHVYCDLPQPLPAQPTFHQQLLEVPRSMSGPSLPSTPVASASASSRHLMQAPSNIGVQRTPKTKPTIQPCNSKNVHKSQVRGRDKFARLDHPWAPASIPAWTSALASVKCPQVVRPPSELWGYQVPEPGILVGPADETRRKRFFLNWLRAHEAWLYMMNNPDLPKKRIGSQLWRDYLNSEGLQSLTDDKDTRVAGRKQQVIQIFGQVFEESHIKWEHDVAVPWFNREIRQIMEDVARQILWELYELGFRFDLLALDSYLRPAVDVHEEQQRVELISAIFGSGSSSMLWLSSLPVSNQGLAADHPRDRARSLEALRVVICRWPSCPAEIRRAAPLSVASPVDVIEDMEHRLAEVFTQTFFDVSGCAALIPHRMYKNPMIL</sequence>
<dbReference type="OrthoDB" id="2692137at2759"/>
<protein>
    <submittedName>
        <fullName evidence="2">Uncharacterized protein</fullName>
    </submittedName>
</protein>
<name>A0A8E2AJ54_9APHY</name>
<feature type="region of interest" description="Disordered" evidence="1">
    <location>
        <begin position="307"/>
        <end position="363"/>
    </location>
</feature>
<organism evidence="2 3">
    <name type="scientific">Obba rivulosa</name>
    <dbReference type="NCBI Taxonomy" id="1052685"/>
    <lineage>
        <taxon>Eukaryota</taxon>
        <taxon>Fungi</taxon>
        <taxon>Dikarya</taxon>
        <taxon>Basidiomycota</taxon>
        <taxon>Agaricomycotina</taxon>
        <taxon>Agaricomycetes</taxon>
        <taxon>Polyporales</taxon>
        <taxon>Gelatoporiaceae</taxon>
        <taxon>Obba</taxon>
    </lineage>
</organism>
<dbReference type="EMBL" id="KV722604">
    <property type="protein sequence ID" value="OCH85163.1"/>
    <property type="molecule type" value="Genomic_DNA"/>
</dbReference>